<dbReference type="Proteomes" id="UP000290218">
    <property type="component" value="Unassembled WGS sequence"/>
</dbReference>
<protein>
    <recommendedName>
        <fullName evidence="4">Cytochrome C Planctomycete-type domain-containing protein</fullName>
    </recommendedName>
</protein>
<organism evidence="5 6">
    <name type="scientific">Oleiharenicola lentus</name>
    <dbReference type="NCBI Taxonomy" id="2508720"/>
    <lineage>
        <taxon>Bacteria</taxon>
        <taxon>Pseudomonadati</taxon>
        <taxon>Verrucomicrobiota</taxon>
        <taxon>Opitutia</taxon>
        <taxon>Opitutales</taxon>
        <taxon>Opitutaceae</taxon>
        <taxon>Oleiharenicola</taxon>
    </lineage>
</organism>
<evidence type="ECO:0000256" key="1">
    <source>
        <dbReference type="ARBA" id="ARBA00022737"/>
    </source>
</evidence>
<comment type="caution">
    <text evidence="5">The sequence shown here is derived from an EMBL/GenBank/DDBJ whole genome shotgun (WGS) entry which is preliminary data.</text>
</comment>
<dbReference type="SUPFAM" id="SSF48403">
    <property type="entry name" value="Ankyrin repeat"/>
    <property type="match status" value="1"/>
</dbReference>
<evidence type="ECO:0000313" key="6">
    <source>
        <dbReference type="Proteomes" id="UP000290218"/>
    </source>
</evidence>
<sequence>MTPRLHGFGIFVLVCIGLVSVSADPLVEAVRFQDKSAITALLAGGPDLAGKDDLGNTALHWAALNNDTATLTALLDRGADVNATNTAGATPLIYAVARPEAVTALLAKGANVNHATAAKTTALIAATRRPRSAEVVRILLAHQADFTVTLPGEGAPIDLAAGHGDTETVDLLLAAGAKPNEVVGASTLGDPALVAKLLDAGADLKFSPGFAGHALNFALYAQQTENAKLLIARGADLTHRSPTGEHKTPPILWATYLQEDDPSVVQAMLDRGADPNLLSERGESALDWARDRRLQKVEAVLLAAGAKPGKSPAKRKSIPARAVPAAPAEQAAMTQAAIARALPLLQRTSDGFLLSGVVRQQQCVSCHQQTLPAVAYALARERGHALDDVSLARQLQDQASYWRNRNKVQRTYERVAPQPDFPTVVGYGMLGFAALEYPADELTDAMAWYYLDAQLPDGTWETYDYRPPMEDGPIEAVAFGIRALQLYPLRGREAECRERITLAQEWLARAKPVTFGQQLFQLLGLGWAGEAPAALQPLAQTILRQQRSDGGWAQLDGLDSDAWATGQALYTLATTGTLKVSDPAYRRGAAFLLRTQFDDGSWYVRSRAWPFQPQFESGFPHGKDQWISAGGTAWAAMALLLTQPKTMTPVRVDWMSLSVPQPSDIPAAAAATAAVSTVDYAQEIQPMLERSCYDCHGGDRKKGKFSLATRESLLKGGQSGDPAVIPGNGAASMLIAMVSDQVEDAEMPPLSKRDEHPPLKADEILRLRAWIDAGLPWAGAPPASTAPAAAASPDI</sequence>
<dbReference type="PROSITE" id="PS50297">
    <property type="entry name" value="ANK_REP_REGION"/>
    <property type="match status" value="1"/>
</dbReference>
<dbReference type="InterPro" id="IPR008930">
    <property type="entry name" value="Terpenoid_cyclase/PrenylTrfase"/>
</dbReference>
<gene>
    <name evidence="5" type="ORF">ESB00_04835</name>
</gene>
<keyword evidence="1" id="KW-0677">Repeat</keyword>
<reference evidence="5 6" key="1">
    <citation type="submission" date="2019-01" db="EMBL/GenBank/DDBJ databases">
        <title>Lacunisphaera sp. strain TWA-58.</title>
        <authorList>
            <person name="Chen W.-M."/>
        </authorList>
    </citation>
    <scope>NUCLEOTIDE SEQUENCE [LARGE SCALE GENOMIC DNA]</scope>
    <source>
        <strain evidence="5 6">TWA-58</strain>
    </source>
</reference>
<accession>A0A4Q1C8E9</accession>
<dbReference type="Gene3D" id="1.50.10.20">
    <property type="match status" value="1"/>
</dbReference>
<proteinExistence type="predicted"/>
<dbReference type="RefSeq" id="WP_129046591.1">
    <property type="nucleotide sequence ID" value="NZ_SDHX01000001.1"/>
</dbReference>
<dbReference type="InterPro" id="IPR011429">
    <property type="entry name" value="Cyt_c_Planctomycete-type"/>
</dbReference>
<evidence type="ECO:0000256" key="2">
    <source>
        <dbReference type="ARBA" id="ARBA00023043"/>
    </source>
</evidence>
<dbReference type="PROSITE" id="PS50088">
    <property type="entry name" value="ANK_REPEAT"/>
    <property type="match status" value="1"/>
</dbReference>
<evidence type="ECO:0000256" key="3">
    <source>
        <dbReference type="PROSITE-ProRule" id="PRU00023"/>
    </source>
</evidence>
<evidence type="ECO:0000313" key="5">
    <source>
        <dbReference type="EMBL" id="RXK55225.1"/>
    </source>
</evidence>
<name>A0A4Q1C8E9_9BACT</name>
<keyword evidence="6" id="KW-1185">Reference proteome</keyword>
<dbReference type="EMBL" id="SDHX01000001">
    <property type="protein sequence ID" value="RXK55225.1"/>
    <property type="molecule type" value="Genomic_DNA"/>
</dbReference>
<dbReference type="PANTHER" id="PTHR24198:SF165">
    <property type="entry name" value="ANKYRIN REPEAT-CONTAINING PROTEIN-RELATED"/>
    <property type="match status" value="1"/>
</dbReference>
<dbReference type="InterPro" id="IPR002110">
    <property type="entry name" value="Ankyrin_rpt"/>
</dbReference>
<dbReference type="OrthoDB" id="176845at2"/>
<dbReference type="InterPro" id="IPR036770">
    <property type="entry name" value="Ankyrin_rpt-contain_sf"/>
</dbReference>
<dbReference type="Gene3D" id="1.25.40.20">
    <property type="entry name" value="Ankyrin repeat-containing domain"/>
    <property type="match status" value="3"/>
</dbReference>
<dbReference type="SUPFAM" id="SSF48239">
    <property type="entry name" value="Terpenoid cyclases/Protein prenyltransferases"/>
    <property type="match status" value="1"/>
</dbReference>
<evidence type="ECO:0000259" key="4">
    <source>
        <dbReference type="Pfam" id="PF07635"/>
    </source>
</evidence>
<dbReference type="AlphaFoldDB" id="A0A4Q1C8E9"/>
<dbReference type="Pfam" id="PF07635">
    <property type="entry name" value="PSCyt1"/>
    <property type="match status" value="1"/>
</dbReference>
<keyword evidence="2 3" id="KW-0040">ANK repeat</keyword>
<dbReference type="Pfam" id="PF12796">
    <property type="entry name" value="Ank_2"/>
    <property type="match status" value="1"/>
</dbReference>
<dbReference type="SMART" id="SM00248">
    <property type="entry name" value="ANK"/>
    <property type="match status" value="6"/>
</dbReference>
<feature type="repeat" description="ANK" evidence="3">
    <location>
        <begin position="54"/>
        <end position="86"/>
    </location>
</feature>
<dbReference type="PANTHER" id="PTHR24198">
    <property type="entry name" value="ANKYRIN REPEAT AND PROTEIN KINASE DOMAIN-CONTAINING PROTEIN"/>
    <property type="match status" value="1"/>
</dbReference>
<feature type="domain" description="Cytochrome C Planctomycete-type" evidence="4">
    <location>
        <begin position="692"/>
        <end position="749"/>
    </location>
</feature>